<protein>
    <recommendedName>
        <fullName evidence="6">Zn(2)-C6 fungal-type domain-containing protein</fullName>
    </recommendedName>
</protein>
<evidence type="ECO:0000256" key="1">
    <source>
        <dbReference type="ARBA" id="ARBA00004123"/>
    </source>
</evidence>
<evidence type="ECO:0000256" key="2">
    <source>
        <dbReference type="ARBA" id="ARBA00022723"/>
    </source>
</evidence>
<dbReference type="CDD" id="cd12148">
    <property type="entry name" value="fungal_TF_MHR"/>
    <property type="match status" value="1"/>
</dbReference>
<dbReference type="Proteomes" id="UP000799424">
    <property type="component" value="Unassembled WGS sequence"/>
</dbReference>
<reference evidence="7" key="1">
    <citation type="journal article" date="2020" name="Stud. Mycol.">
        <title>101 Dothideomycetes genomes: a test case for predicting lifestyles and emergence of pathogens.</title>
        <authorList>
            <person name="Haridas S."/>
            <person name="Albert R."/>
            <person name="Binder M."/>
            <person name="Bloem J."/>
            <person name="Labutti K."/>
            <person name="Salamov A."/>
            <person name="Andreopoulos B."/>
            <person name="Baker S."/>
            <person name="Barry K."/>
            <person name="Bills G."/>
            <person name="Bluhm B."/>
            <person name="Cannon C."/>
            <person name="Castanera R."/>
            <person name="Culley D."/>
            <person name="Daum C."/>
            <person name="Ezra D."/>
            <person name="Gonzalez J."/>
            <person name="Henrissat B."/>
            <person name="Kuo A."/>
            <person name="Liang C."/>
            <person name="Lipzen A."/>
            <person name="Lutzoni F."/>
            <person name="Magnuson J."/>
            <person name="Mondo S."/>
            <person name="Nolan M."/>
            <person name="Ohm R."/>
            <person name="Pangilinan J."/>
            <person name="Park H.-J."/>
            <person name="Ramirez L."/>
            <person name="Alfaro M."/>
            <person name="Sun H."/>
            <person name="Tritt A."/>
            <person name="Yoshinaga Y."/>
            <person name="Zwiers L.-H."/>
            <person name="Turgeon B."/>
            <person name="Goodwin S."/>
            <person name="Spatafora J."/>
            <person name="Crous P."/>
            <person name="Grigoriev I."/>
        </authorList>
    </citation>
    <scope>NUCLEOTIDE SEQUENCE</scope>
    <source>
        <strain evidence="7">CBS 113818</strain>
    </source>
</reference>
<dbReference type="PANTHER" id="PTHR46910">
    <property type="entry name" value="TRANSCRIPTION FACTOR PDR1"/>
    <property type="match status" value="1"/>
</dbReference>
<keyword evidence="3" id="KW-0238">DNA-binding</keyword>
<dbReference type="PROSITE" id="PS00463">
    <property type="entry name" value="ZN2_CY6_FUNGAL_1"/>
    <property type="match status" value="1"/>
</dbReference>
<proteinExistence type="predicted"/>
<feature type="region of interest" description="Disordered" evidence="5">
    <location>
        <begin position="65"/>
        <end position="102"/>
    </location>
</feature>
<name>A0A6A7AJJ4_9PLEO</name>
<dbReference type="OrthoDB" id="39175at2759"/>
<dbReference type="PROSITE" id="PS50048">
    <property type="entry name" value="ZN2_CY6_FUNGAL_2"/>
    <property type="match status" value="1"/>
</dbReference>
<feature type="domain" description="Zn(2)-C6 fungal-type" evidence="6">
    <location>
        <begin position="4"/>
        <end position="34"/>
    </location>
</feature>
<dbReference type="GO" id="GO:0008270">
    <property type="term" value="F:zinc ion binding"/>
    <property type="evidence" value="ECO:0007669"/>
    <property type="project" value="InterPro"/>
</dbReference>
<dbReference type="GO" id="GO:0005634">
    <property type="term" value="C:nucleus"/>
    <property type="evidence" value="ECO:0007669"/>
    <property type="project" value="UniProtKB-SubCell"/>
</dbReference>
<dbReference type="GO" id="GO:0003677">
    <property type="term" value="F:DNA binding"/>
    <property type="evidence" value="ECO:0007669"/>
    <property type="project" value="UniProtKB-KW"/>
</dbReference>
<dbReference type="InterPro" id="IPR036864">
    <property type="entry name" value="Zn2-C6_fun-type_DNA-bd_sf"/>
</dbReference>
<dbReference type="SUPFAM" id="SSF57701">
    <property type="entry name" value="Zn2/Cys6 DNA-binding domain"/>
    <property type="match status" value="1"/>
</dbReference>
<dbReference type="AlphaFoldDB" id="A0A6A7AJJ4"/>
<evidence type="ECO:0000256" key="5">
    <source>
        <dbReference type="SAM" id="MobiDB-lite"/>
    </source>
</evidence>
<keyword evidence="8" id="KW-1185">Reference proteome</keyword>
<evidence type="ECO:0000313" key="8">
    <source>
        <dbReference type="Proteomes" id="UP000799424"/>
    </source>
</evidence>
<dbReference type="GO" id="GO:0000981">
    <property type="term" value="F:DNA-binding transcription factor activity, RNA polymerase II-specific"/>
    <property type="evidence" value="ECO:0007669"/>
    <property type="project" value="InterPro"/>
</dbReference>
<dbReference type="SMART" id="SM00066">
    <property type="entry name" value="GAL4"/>
    <property type="match status" value="1"/>
</dbReference>
<comment type="subcellular location">
    <subcellularLocation>
        <location evidence="1">Nucleus</location>
    </subcellularLocation>
</comment>
<organism evidence="7 8">
    <name type="scientific">Ophiobolus disseminans</name>
    <dbReference type="NCBI Taxonomy" id="1469910"/>
    <lineage>
        <taxon>Eukaryota</taxon>
        <taxon>Fungi</taxon>
        <taxon>Dikarya</taxon>
        <taxon>Ascomycota</taxon>
        <taxon>Pezizomycotina</taxon>
        <taxon>Dothideomycetes</taxon>
        <taxon>Pleosporomycetidae</taxon>
        <taxon>Pleosporales</taxon>
        <taxon>Pleosporineae</taxon>
        <taxon>Phaeosphaeriaceae</taxon>
        <taxon>Ophiobolus</taxon>
    </lineage>
</organism>
<dbReference type="InterPro" id="IPR050987">
    <property type="entry name" value="AtrR-like"/>
</dbReference>
<accession>A0A6A7AJJ4</accession>
<dbReference type="Pfam" id="PF00172">
    <property type="entry name" value="Zn_clus"/>
    <property type="match status" value="1"/>
</dbReference>
<sequence>MKLACLRCKRKKIKCDKEEPVCHQCITAKTECQYVERRQRPRIAQQRVAVHHLNERLELLEQQITRSGTERSPTITVSESGRLSENTTSEDTVPSPKVSLTQGDGQESWIYRMASDVRRNFQSQGTPVSTPTPRIDDAMSSLNDALDDLGKLRIRTNVGKVDLTLSPGEITASIDAFIHLVSNMIVPELLTVPSGDMSILYMLPNIIKSPYVNVEPGIWVLYYNALYFGLQQIRGPTDPVAQGMYLKLLEAVPAWLDSPSDTNMDGYTAALTAWTAINNHDYQLSWRFHCKSCHYIKTKKIDQLDVVPARTFEEEDDRDSLRYLYWHVLSTDTLFRLFYGKPTVVRWVPNKVRPPAVMRSGNMHPSVHQVTMFVVWIRYTLMTAEMLNDIDNCPPTDRNGVIQEKVDDFCVGLENLMVEWKLDSIMKDMSQGELLRYLIADHVMNMYAIIIGFQRLVRPASTSSPIDAIALRAARKVAQITLDFTVEPAPHGTSLETAHYVCLHFISFYPFCAVFSLYEYILACTNPEECEQDVQLLESIGATMAEASVQRADFRPFERTINALNKVSRTIQDERRKAAARSSDPAAGEITNTMPEFDASAFASFLDFPLNFDDTSQPFGFVRALESDFTGRNWHEGWWDAGLDDPMAGLDGT</sequence>
<dbReference type="InterPro" id="IPR001138">
    <property type="entry name" value="Zn2Cys6_DnaBD"/>
</dbReference>
<dbReference type="PANTHER" id="PTHR46910:SF3">
    <property type="entry name" value="HALOTOLERANCE PROTEIN 9-RELATED"/>
    <property type="match status" value="1"/>
</dbReference>
<dbReference type="CDD" id="cd00067">
    <property type="entry name" value="GAL4"/>
    <property type="match status" value="1"/>
</dbReference>
<dbReference type="EMBL" id="MU006216">
    <property type="protein sequence ID" value="KAF2833134.1"/>
    <property type="molecule type" value="Genomic_DNA"/>
</dbReference>
<keyword evidence="2" id="KW-0479">Metal-binding</keyword>
<evidence type="ECO:0000313" key="7">
    <source>
        <dbReference type="EMBL" id="KAF2833134.1"/>
    </source>
</evidence>
<keyword evidence="4" id="KW-0539">Nucleus</keyword>
<dbReference type="Gene3D" id="4.10.240.10">
    <property type="entry name" value="Zn(2)-C6 fungal-type DNA-binding domain"/>
    <property type="match status" value="1"/>
</dbReference>
<evidence type="ECO:0000256" key="4">
    <source>
        <dbReference type="ARBA" id="ARBA00023242"/>
    </source>
</evidence>
<evidence type="ECO:0000256" key="3">
    <source>
        <dbReference type="ARBA" id="ARBA00023125"/>
    </source>
</evidence>
<gene>
    <name evidence="7" type="ORF">CC86DRAFT_310811</name>
</gene>
<evidence type="ECO:0000259" key="6">
    <source>
        <dbReference type="PROSITE" id="PS50048"/>
    </source>
</evidence>